<protein>
    <submittedName>
        <fullName evidence="1">Uncharacterized protein</fullName>
    </submittedName>
</protein>
<comment type="caution">
    <text evidence="1">The sequence shown here is derived from an EMBL/GenBank/DDBJ whole genome shotgun (WGS) entry which is preliminary data.</text>
</comment>
<evidence type="ECO:0000313" key="1">
    <source>
        <dbReference type="EMBL" id="OGD89257.1"/>
    </source>
</evidence>
<dbReference type="EMBL" id="MFBD01000008">
    <property type="protein sequence ID" value="OGD89257.1"/>
    <property type="molecule type" value="Genomic_DNA"/>
</dbReference>
<dbReference type="STRING" id="1797714.A3D04_01310"/>
<dbReference type="AlphaFoldDB" id="A0A1F5GBQ6"/>
<sequence>MAGERETTAEMLIRHGSELMLRKNEYEFMQLCIKQESERRRFFVDQAGRLNEVGYDWELPEQFRLNHVYTDKGFVIEEKSDDELRHGESSIILVPERGLVDVNASGQVTDYPIDWKTSREFFQNVEARVTEILTSLQAVKVPA</sequence>
<name>A0A1F5GBQ6_9BACT</name>
<organism evidence="1 2">
    <name type="scientific">Candidatus Curtissbacteria bacterium RIFCSPHIGHO2_02_FULL_40_16b</name>
    <dbReference type="NCBI Taxonomy" id="1797714"/>
    <lineage>
        <taxon>Bacteria</taxon>
        <taxon>Candidatus Curtissiibacteriota</taxon>
    </lineage>
</organism>
<evidence type="ECO:0000313" key="2">
    <source>
        <dbReference type="Proteomes" id="UP000177369"/>
    </source>
</evidence>
<proteinExistence type="predicted"/>
<gene>
    <name evidence="1" type="ORF">A3D04_01310</name>
</gene>
<dbReference type="Proteomes" id="UP000177369">
    <property type="component" value="Unassembled WGS sequence"/>
</dbReference>
<accession>A0A1F5GBQ6</accession>
<reference evidence="1 2" key="1">
    <citation type="journal article" date="2016" name="Nat. Commun.">
        <title>Thousands of microbial genomes shed light on interconnected biogeochemical processes in an aquifer system.</title>
        <authorList>
            <person name="Anantharaman K."/>
            <person name="Brown C.T."/>
            <person name="Hug L.A."/>
            <person name="Sharon I."/>
            <person name="Castelle C.J."/>
            <person name="Probst A.J."/>
            <person name="Thomas B.C."/>
            <person name="Singh A."/>
            <person name="Wilkins M.J."/>
            <person name="Karaoz U."/>
            <person name="Brodie E.L."/>
            <person name="Williams K.H."/>
            <person name="Hubbard S.S."/>
            <person name="Banfield J.F."/>
        </authorList>
    </citation>
    <scope>NUCLEOTIDE SEQUENCE [LARGE SCALE GENOMIC DNA]</scope>
</reference>